<accession>A0A1Y0XP46</accession>
<reference evidence="1 4" key="2">
    <citation type="submission" date="2020-12" db="EMBL/GenBank/DDBJ databases">
        <title>FDA dAtabase for Regulatory Grade micrObial Sequences (FDA-ARGOS): Supporting development and validation of Infectious Disease Dx tests.</title>
        <authorList>
            <person name="Nelson B."/>
            <person name="Plummer A."/>
            <person name="Tallon L."/>
            <person name="Sadzewicz L."/>
            <person name="Zhao X."/>
            <person name="Boylan J."/>
            <person name="Ott S."/>
            <person name="Bowen H."/>
            <person name="Vavikolanu K."/>
            <person name="Mehta A."/>
            <person name="Aluvathingal J."/>
            <person name="Nadendla S."/>
            <person name="Myers T."/>
            <person name="Yan Y."/>
            <person name="Sichtig H."/>
        </authorList>
    </citation>
    <scope>NUCLEOTIDE SEQUENCE [LARGE SCALE GENOMIC DNA]</scope>
    <source>
        <strain evidence="1 4">FDAARGOS_923</strain>
    </source>
</reference>
<evidence type="ECO:0000313" key="1">
    <source>
        <dbReference type="EMBL" id="QPR73789.1"/>
    </source>
</evidence>
<organism evidence="2 3">
    <name type="scientific">Bacillus licheniformis</name>
    <dbReference type="NCBI Taxonomy" id="1402"/>
    <lineage>
        <taxon>Bacteria</taxon>
        <taxon>Bacillati</taxon>
        <taxon>Bacillota</taxon>
        <taxon>Bacilli</taxon>
        <taxon>Bacillales</taxon>
        <taxon>Bacillaceae</taxon>
        <taxon>Bacillus</taxon>
    </lineage>
</organism>
<dbReference type="EMBL" id="NILC01000025">
    <property type="protein sequence ID" value="TWL25940.1"/>
    <property type="molecule type" value="Genomic_DNA"/>
</dbReference>
<protein>
    <submittedName>
        <fullName evidence="1">Transcriptional regulator GutM</fullName>
    </submittedName>
</protein>
<evidence type="ECO:0000313" key="4">
    <source>
        <dbReference type="Proteomes" id="UP000595038"/>
    </source>
</evidence>
<evidence type="ECO:0000313" key="2">
    <source>
        <dbReference type="EMBL" id="TWL25940.1"/>
    </source>
</evidence>
<evidence type="ECO:0000313" key="3">
    <source>
        <dbReference type="Proteomes" id="UP000435910"/>
    </source>
</evidence>
<dbReference type="Proteomes" id="UP000595038">
    <property type="component" value="Chromosome"/>
</dbReference>
<proteinExistence type="predicted"/>
<dbReference type="OMA" id="QIALGWW"/>
<dbReference type="EMBL" id="CP065647">
    <property type="protein sequence ID" value="QPR73789.1"/>
    <property type="molecule type" value="Genomic_DNA"/>
</dbReference>
<gene>
    <name evidence="2" type="ORF">CHCC16736_2398</name>
    <name evidence="1" type="ORF">I6G80_05865</name>
</gene>
<dbReference type="Proteomes" id="UP000435910">
    <property type="component" value="Unassembled WGS sequence"/>
</dbReference>
<dbReference type="GeneID" id="92859558"/>
<reference evidence="2 3" key="1">
    <citation type="submission" date="2019-06" db="EMBL/GenBank/DDBJ databases">
        <title>Genome sequence analysis of &gt;100 Bacillus licheniformis strains suggests intrinsic resistance to this species.</title>
        <authorList>
            <person name="Wels M."/>
            <person name="Siezen R.J."/>
            <person name="Johansen E."/>
            <person name="Stuer-Lauridsen B."/>
            <person name="Bjerre K."/>
            <person name="Nielsen B.K.K."/>
        </authorList>
    </citation>
    <scope>NUCLEOTIDE SEQUENCE [LARGE SCALE GENOMIC DNA]</scope>
    <source>
        <strain evidence="2 3">BAC-16736</strain>
    </source>
</reference>
<dbReference type="Pfam" id="PF06923">
    <property type="entry name" value="GutM"/>
    <property type="match status" value="1"/>
</dbReference>
<dbReference type="AlphaFoldDB" id="A0A1Y0XP46"/>
<name>A0A1Y0XP46_BACLI</name>
<dbReference type="InterPro" id="IPR009693">
    <property type="entry name" value="Glucitol_operon_activator"/>
</dbReference>
<sequence length="147" mass="16842">MIIYFIIALGAAWLLQSVLGFWQIRHFNRTFAAYRRIGRVAVGRKTGLLRAGTVVLFVIDKRNKILKASKMQGVTVFSRIRPLKGFEGKYLLKIGQAELARHDRLTRLAIEDALRTFDIITKGGDVPQKKTRLQKLMSFQIKKRGEI</sequence>
<dbReference type="PIRSF" id="PIRSF011474">
    <property type="entry name" value="Glucitol_operon_activator"/>
    <property type="match status" value="1"/>
</dbReference>
<dbReference type="RefSeq" id="WP_003185888.1">
    <property type="nucleotide sequence ID" value="NZ_BEXU01000014.1"/>
</dbReference>